<name>A0A813L7M3_POLGL</name>
<dbReference type="EMBL" id="CAJNNW010033998">
    <property type="protein sequence ID" value="CAE8721224.1"/>
    <property type="molecule type" value="Genomic_DNA"/>
</dbReference>
<gene>
    <name evidence="2" type="ORF">PGLA2088_LOCUS41808</name>
</gene>
<feature type="region of interest" description="Disordered" evidence="1">
    <location>
        <begin position="58"/>
        <end position="166"/>
    </location>
</feature>
<protein>
    <submittedName>
        <fullName evidence="2">Uncharacterized protein</fullName>
    </submittedName>
</protein>
<comment type="caution">
    <text evidence="2">The sequence shown here is derived from an EMBL/GenBank/DDBJ whole genome shotgun (WGS) entry which is preliminary data.</text>
</comment>
<evidence type="ECO:0000313" key="2">
    <source>
        <dbReference type="EMBL" id="CAE8721224.1"/>
    </source>
</evidence>
<dbReference type="AlphaFoldDB" id="A0A813L7M3"/>
<proteinExistence type="predicted"/>
<accession>A0A813L7M3</accession>
<dbReference type="Proteomes" id="UP000626109">
    <property type="component" value="Unassembled WGS sequence"/>
</dbReference>
<feature type="compositionally biased region" description="Polar residues" evidence="1">
    <location>
        <begin position="98"/>
        <end position="110"/>
    </location>
</feature>
<organism evidence="2 3">
    <name type="scientific">Polarella glacialis</name>
    <name type="common">Dinoflagellate</name>
    <dbReference type="NCBI Taxonomy" id="89957"/>
    <lineage>
        <taxon>Eukaryota</taxon>
        <taxon>Sar</taxon>
        <taxon>Alveolata</taxon>
        <taxon>Dinophyceae</taxon>
        <taxon>Suessiales</taxon>
        <taxon>Suessiaceae</taxon>
        <taxon>Polarella</taxon>
    </lineage>
</organism>
<reference evidence="2" key="1">
    <citation type="submission" date="2021-02" db="EMBL/GenBank/DDBJ databases">
        <authorList>
            <person name="Dougan E. K."/>
            <person name="Rhodes N."/>
            <person name="Thang M."/>
            <person name="Chan C."/>
        </authorList>
    </citation>
    <scope>NUCLEOTIDE SEQUENCE</scope>
</reference>
<evidence type="ECO:0000313" key="3">
    <source>
        <dbReference type="Proteomes" id="UP000626109"/>
    </source>
</evidence>
<dbReference type="SUPFAM" id="SSF102405">
    <property type="entry name" value="MCP/YpsA-like"/>
    <property type="match status" value="1"/>
</dbReference>
<sequence length="393" mass="43430">MDHLAPGSPVKIFRTKCDSWIPGRISDTKTDSDWVTVEFTEDDLLCRKKLHMASLSLQRMDSSTLPGRRQSPHEEEECDPKFNFSPDPSRTFRASVESMESWQDQQQRLSFNGRGPPEGPEDESDPKFGFRPKPREATSESRRSTATKFQEDDDDERDPDFGFDFKPRTSLKIRHIPGADMQKRNDILRDKQCSLSIPPPLEMADQIRDLIGRRWKVCILGSAEFKNPDAESIVRHLATGLCSHLGRRLAFITGGMPGVQATFAKQCSRDASIWNILPKGVQSHCGVGKDVVAAADAAAKKVVFANVGDIYITIEGGPGVAEESRIAHQRGALIIPMIRTGGASSGMFDFPAAALTKPSWASESLWNLLSDTNASPEASAIAVRMLIAHAFPH</sequence>
<dbReference type="Gene3D" id="3.40.50.450">
    <property type="match status" value="1"/>
</dbReference>
<evidence type="ECO:0000256" key="1">
    <source>
        <dbReference type="SAM" id="MobiDB-lite"/>
    </source>
</evidence>
<feature type="compositionally biased region" description="Basic and acidic residues" evidence="1">
    <location>
        <begin position="125"/>
        <end position="143"/>
    </location>
</feature>